<keyword evidence="1" id="KW-0812">Transmembrane</keyword>
<dbReference type="OrthoDB" id="1492956at2"/>
<evidence type="ECO:0000313" key="3">
    <source>
        <dbReference type="Proteomes" id="UP000321580"/>
    </source>
</evidence>
<name>A0A5C6RJK7_9BACT</name>
<feature type="transmembrane region" description="Helical" evidence="1">
    <location>
        <begin position="51"/>
        <end position="70"/>
    </location>
</feature>
<sequence>MKAHQTDQHPAMQRLLRGFRQEHRLKTACALALQLLGLSFIYSFFQDSVWLSIFGLLCTVLGLRFFFALLQEWQLPGRELILLLHFHPEEIVWVYSIVTERLPFGLQMFHNGTLFFKTIDGREFSLILPRQDLKPISAYLNSLLPHATFGYTKDREQWFMASPLMLLREKEEDS</sequence>
<reference evidence="2 3" key="1">
    <citation type="submission" date="2019-08" db="EMBL/GenBank/DDBJ databases">
        <title>Genome of Phaeodactylibacter luteus.</title>
        <authorList>
            <person name="Bowman J.P."/>
        </authorList>
    </citation>
    <scope>NUCLEOTIDE SEQUENCE [LARGE SCALE GENOMIC DNA]</scope>
    <source>
        <strain evidence="2 3">KCTC 42180</strain>
    </source>
</reference>
<evidence type="ECO:0000256" key="1">
    <source>
        <dbReference type="SAM" id="Phobius"/>
    </source>
</evidence>
<feature type="transmembrane region" description="Helical" evidence="1">
    <location>
        <begin position="25"/>
        <end position="45"/>
    </location>
</feature>
<accession>A0A5C6RJK7</accession>
<dbReference type="EMBL" id="VOOR01000037">
    <property type="protein sequence ID" value="TXB62089.1"/>
    <property type="molecule type" value="Genomic_DNA"/>
</dbReference>
<dbReference type="Proteomes" id="UP000321580">
    <property type="component" value="Unassembled WGS sequence"/>
</dbReference>
<keyword evidence="1" id="KW-1133">Transmembrane helix</keyword>
<evidence type="ECO:0000313" key="2">
    <source>
        <dbReference type="EMBL" id="TXB62089.1"/>
    </source>
</evidence>
<proteinExistence type="predicted"/>
<gene>
    <name evidence="2" type="ORF">FRY97_15740</name>
</gene>
<dbReference type="AlphaFoldDB" id="A0A5C6RJK7"/>
<protein>
    <submittedName>
        <fullName evidence="2">Uncharacterized protein</fullName>
    </submittedName>
</protein>
<keyword evidence="3" id="KW-1185">Reference proteome</keyword>
<organism evidence="2 3">
    <name type="scientific">Phaeodactylibacter luteus</name>
    <dbReference type="NCBI Taxonomy" id="1564516"/>
    <lineage>
        <taxon>Bacteria</taxon>
        <taxon>Pseudomonadati</taxon>
        <taxon>Bacteroidota</taxon>
        <taxon>Saprospiria</taxon>
        <taxon>Saprospirales</taxon>
        <taxon>Haliscomenobacteraceae</taxon>
        <taxon>Phaeodactylibacter</taxon>
    </lineage>
</organism>
<comment type="caution">
    <text evidence="2">The sequence shown here is derived from an EMBL/GenBank/DDBJ whole genome shotgun (WGS) entry which is preliminary data.</text>
</comment>
<keyword evidence="1" id="KW-0472">Membrane</keyword>
<dbReference type="RefSeq" id="WP_147168520.1">
    <property type="nucleotide sequence ID" value="NZ_VOOR01000037.1"/>
</dbReference>